<gene>
    <name evidence="2" type="ORF">ABE957_01735</name>
    <name evidence="3" type="ORF">ABE957_07940</name>
</gene>
<evidence type="ECO:0000259" key="1">
    <source>
        <dbReference type="Pfam" id="PF13333"/>
    </source>
</evidence>
<evidence type="ECO:0000313" key="4">
    <source>
        <dbReference type="Proteomes" id="UP001472978"/>
    </source>
</evidence>
<dbReference type="Pfam" id="PF13333">
    <property type="entry name" value="rve_2"/>
    <property type="match status" value="1"/>
</dbReference>
<evidence type="ECO:0000313" key="2">
    <source>
        <dbReference type="EMBL" id="MEQ6887399.1"/>
    </source>
</evidence>
<feature type="non-terminal residue" evidence="3">
    <location>
        <position position="1"/>
    </location>
</feature>
<sequence>QQGLDQYIHYYNHERIRLKLKGLSPVQYRTQALGAG</sequence>
<accession>A0ABV1N4E4</accession>
<dbReference type="EMBL" id="JBEGCI010000005">
    <property type="protein sequence ID" value="MEQ6888603.1"/>
    <property type="molecule type" value="Genomic_DNA"/>
</dbReference>
<protein>
    <submittedName>
        <fullName evidence="3">IS3 family transposase</fullName>
    </submittedName>
</protein>
<feature type="domain" description="Integrase catalytic" evidence="1">
    <location>
        <begin position="3"/>
        <end position="33"/>
    </location>
</feature>
<evidence type="ECO:0000313" key="3">
    <source>
        <dbReference type="EMBL" id="MEQ6888603.1"/>
    </source>
</evidence>
<name>A0ABV1N4E4_9GAMM</name>
<comment type="caution">
    <text evidence="3">The sequence shown here is derived from an EMBL/GenBank/DDBJ whole genome shotgun (WGS) entry which is preliminary data.</text>
</comment>
<reference evidence="3 4" key="1">
    <citation type="submission" date="2024-05" db="EMBL/GenBank/DDBJ databases">
        <title>Halomonas sp. CS7 16S ribosomal RNA gene Genome sequencing and assembly.</title>
        <authorList>
            <person name="Yook S."/>
        </authorList>
    </citation>
    <scope>NUCLEOTIDE SEQUENCE [LARGE SCALE GENOMIC DNA]</scope>
    <source>
        <strain evidence="3 4">CS7</strain>
    </source>
</reference>
<dbReference type="InterPro" id="IPR001584">
    <property type="entry name" value="Integrase_cat-core"/>
</dbReference>
<dbReference type="EMBL" id="JBEGCI010000001">
    <property type="protein sequence ID" value="MEQ6887399.1"/>
    <property type="molecule type" value="Genomic_DNA"/>
</dbReference>
<keyword evidence="4" id="KW-1185">Reference proteome</keyword>
<proteinExistence type="predicted"/>
<dbReference type="Proteomes" id="UP001472978">
    <property type="component" value="Unassembled WGS sequence"/>
</dbReference>
<dbReference type="RefSeq" id="WP_349756947.1">
    <property type="nucleotide sequence ID" value="NZ_JBEGCI010000001.1"/>
</dbReference>
<organism evidence="3 4">
    <name type="scientific">Halomonas pelophila</name>
    <dbReference type="NCBI Taxonomy" id="3151122"/>
    <lineage>
        <taxon>Bacteria</taxon>
        <taxon>Pseudomonadati</taxon>
        <taxon>Pseudomonadota</taxon>
        <taxon>Gammaproteobacteria</taxon>
        <taxon>Oceanospirillales</taxon>
        <taxon>Halomonadaceae</taxon>
        <taxon>Halomonas</taxon>
    </lineage>
</organism>